<feature type="region of interest" description="Disordered" evidence="1">
    <location>
        <begin position="1"/>
        <end position="44"/>
    </location>
</feature>
<evidence type="ECO:0000313" key="3">
    <source>
        <dbReference type="Proteomes" id="UP000708208"/>
    </source>
</evidence>
<dbReference type="EMBL" id="CAJVCH010531395">
    <property type="protein sequence ID" value="CAG7824009.1"/>
    <property type="molecule type" value="Genomic_DNA"/>
</dbReference>
<accession>A0A8J2PJ35</accession>
<evidence type="ECO:0000313" key="2">
    <source>
        <dbReference type="EMBL" id="CAG7824009.1"/>
    </source>
</evidence>
<dbReference type="AlphaFoldDB" id="A0A8J2PJ35"/>
<keyword evidence="3" id="KW-1185">Reference proteome</keyword>
<dbReference type="PANTHER" id="PTHR34756:SF1">
    <property type="entry name" value="CELL DIVISION CYCLE-ASSOCIATED PROTEIN 3"/>
    <property type="match status" value="1"/>
</dbReference>
<gene>
    <name evidence="2" type="ORF">AFUS01_LOCUS34192</name>
</gene>
<evidence type="ECO:0000256" key="1">
    <source>
        <dbReference type="SAM" id="MobiDB-lite"/>
    </source>
</evidence>
<comment type="caution">
    <text evidence="2">The sequence shown here is derived from an EMBL/GenBank/DDBJ whole genome shotgun (WGS) entry which is preliminary data.</text>
</comment>
<sequence length="123" mass="13799">MGNAASRKEEQENLPPQIVTTYSEDLDRSGGEGDDRMETNEGDTPVLLKSRAHIMALVDPRSPTQEISRTPIALDDQKPTRRESLLNPKLAKLKENSTPNTPLAPFFDPRSPTEDIDRTPIRY</sequence>
<feature type="region of interest" description="Disordered" evidence="1">
    <location>
        <begin position="59"/>
        <end position="123"/>
    </location>
</feature>
<organism evidence="2 3">
    <name type="scientific">Allacma fusca</name>
    <dbReference type="NCBI Taxonomy" id="39272"/>
    <lineage>
        <taxon>Eukaryota</taxon>
        <taxon>Metazoa</taxon>
        <taxon>Ecdysozoa</taxon>
        <taxon>Arthropoda</taxon>
        <taxon>Hexapoda</taxon>
        <taxon>Collembola</taxon>
        <taxon>Symphypleona</taxon>
        <taxon>Sminthuridae</taxon>
        <taxon>Allacma</taxon>
    </lineage>
</organism>
<name>A0A8J2PJ35_9HEXA</name>
<feature type="compositionally biased region" description="Basic and acidic residues" evidence="1">
    <location>
        <begin position="1"/>
        <end position="11"/>
    </location>
</feature>
<dbReference type="Proteomes" id="UP000708208">
    <property type="component" value="Unassembled WGS sequence"/>
</dbReference>
<reference evidence="2" key="1">
    <citation type="submission" date="2021-06" db="EMBL/GenBank/DDBJ databases">
        <authorList>
            <person name="Hodson N. C."/>
            <person name="Mongue J. A."/>
            <person name="Jaron S. K."/>
        </authorList>
    </citation>
    <scope>NUCLEOTIDE SEQUENCE</scope>
</reference>
<proteinExistence type="predicted"/>
<dbReference type="InterPro" id="IPR038832">
    <property type="entry name" value="CDCA3"/>
</dbReference>
<dbReference type="OrthoDB" id="6337960at2759"/>
<protein>
    <submittedName>
        <fullName evidence="2">Uncharacterized protein</fullName>
    </submittedName>
</protein>
<feature type="compositionally biased region" description="Basic and acidic residues" evidence="1">
    <location>
        <begin position="25"/>
        <end position="39"/>
    </location>
</feature>
<feature type="compositionally biased region" description="Basic and acidic residues" evidence="1">
    <location>
        <begin position="111"/>
        <end position="123"/>
    </location>
</feature>
<dbReference type="PANTHER" id="PTHR34756">
    <property type="entry name" value="CELL DIVISION CYCLE-ASSOCIATED PROTEIN 3"/>
    <property type="match status" value="1"/>
</dbReference>
<feature type="compositionally biased region" description="Basic and acidic residues" evidence="1">
    <location>
        <begin position="75"/>
        <end position="84"/>
    </location>
</feature>